<dbReference type="InterPro" id="IPR037944">
    <property type="entry name" value="PRX5-like"/>
</dbReference>
<dbReference type="GO" id="GO:0008379">
    <property type="term" value="F:thioredoxin peroxidase activity"/>
    <property type="evidence" value="ECO:0007669"/>
    <property type="project" value="InterPro"/>
</dbReference>
<dbReference type="GO" id="GO:0005829">
    <property type="term" value="C:cytosol"/>
    <property type="evidence" value="ECO:0007669"/>
    <property type="project" value="TreeGrafter"/>
</dbReference>
<dbReference type="Proteomes" id="UP000510647">
    <property type="component" value="Chromosome 5"/>
</dbReference>
<dbReference type="PANTHER" id="PTHR10430:SF39">
    <property type="entry name" value="PEROXISOMAL MEMBRANE ASSOCIATED PROTEIN 20"/>
    <property type="match status" value="1"/>
</dbReference>
<dbReference type="InterPro" id="IPR013766">
    <property type="entry name" value="Thioredoxin_domain"/>
</dbReference>
<dbReference type="GO" id="GO:0045454">
    <property type="term" value="P:cell redox homeostasis"/>
    <property type="evidence" value="ECO:0007669"/>
    <property type="project" value="TreeGrafter"/>
</dbReference>
<accession>A0A7H9HWW2</accession>
<evidence type="ECO:0000256" key="6">
    <source>
        <dbReference type="PIRSR" id="PIRSR637944-1"/>
    </source>
</evidence>
<dbReference type="EMBL" id="CP059271">
    <property type="protein sequence ID" value="QLQ80872.1"/>
    <property type="molecule type" value="Genomic_DNA"/>
</dbReference>
<dbReference type="GO" id="GO:0005777">
    <property type="term" value="C:peroxisome"/>
    <property type="evidence" value="ECO:0007669"/>
    <property type="project" value="TreeGrafter"/>
</dbReference>
<dbReference type="PROSITE" id="PS51352">
    <property type="entry name" value="THIOREDOXIN_2"/>
    <property type="match status" value="1"/>
</dbReference>
<keyword evidence="5 7" id="KW-0676">Redox-active center</keyword>
<comment type="similarity">
    <text evidence="1 7">Belongs to the peroxiredoxin family. Prx5 subfamily.</text>
</comment>
<reference evidence="9 10" key="1">
    <citation type="submission" date="2020-06" db="EMBL/GenBank/DDBJ databases">
        <title>The yeast mating-type switching endonuclease HO is a domesticated member of an unorthodox homing genetic element family.</title>
        <authorList>
            <person name="Coughlan A.Y."/>
            <person name="Lombardi L."/>
            <person name="Braun-Galleani S."/>
            <person name="Martos A.R."/>
            <person name="Galeote V."/>
            <person name="Bigey F."/>
            <person name="Dequin S."/>
            <person name="Byrne K.P."/>
            <person name="Wolfe K.H."/>
        </authorList>
    </citation>
    <scope>NUCLEOTIDE SEQUENCE [LARGE SCALE GENOMIC DNA]</scope>
    <source>
        <strain evidence="9 10">CBS2947</strain>
    </source>
</reference>
<keyword evidence="3 7" id="KW-0049">Antioxidant</keyword>
<evidence type="ECO:0000256" key="5">
    <source>
        <dbReference type="ARBA" id="ARBA00023284"/>
    </source>
</evidence>
<proteinExistence type="inferred from homology"/>
<dbReference type="InterPro" id="IPR013740">
    <property type="entry name" value="Redoxin"/>
</dbReference>
<dbReference type="PANTHER" id="PTHR10430">
    <property type="entry name" value="PEROXIREDOXIN"/>
    <property type="match status" value="1"/>
</dbReference>
<evidence type="ECO:0000256" key="4">
    <source>
        <dbReference type="ARBA" id="ARBA00023002"/>
    </source>
</evidence>
<dbReference type="InterPro" id="IPR036249">
    <property type="entry name" value="Thioredoxin-like_sf"/>
</dbReference>
<dbReference type="GO" id="GO:0042744">
    <property type="term" value="P:hydrogen peroxide catabolic process"/>
    <property type="evidence" value="ECO:0007669"/>
    <property type="project" value="TreeGrafter"/>
</dbReference>
<feature type="active site" description="Cysteine sulfenic acid (-SOH) intermediate" evidence="6">
    <location>
        <position position="72"/>
    </location>
</feature>
<evidence type="ECO:0000313" key="10">
    <source>
        <dbReference type="Proteomes" id="UP000510647"/>
    </source>
</evidence>
<keyword evidence="4 7" id="KW-0560">Oxidoreductase</keyword>
<evidence type="ECO:0000256" key="7">
    <source>
        <dbReference type="RuleBase" id="RU366011"/>
    </source>
</evidence>
<evidence type="ECO:0000256" key="3">
    <source>
        <dbReference type="ARBA" id="ARBA00022862"/>
    </source>
</evidence>
<dbReference type="FunFam" id="3.40.30.10:FF:000159">
    <property type="entry name" value="Peroxiredoxin"/>
    <property type="match status" value="1"/>
</dbReference>
<dbReference type="OrthoDB" id="1882547at2759"/>
<feature type="domain" description="Thioredoxin" evidence="8">
    <location>
        <begin position="26"/>
        <end position="184"/>
    </location>
</feature>
<keyword evidence="2 7" id="KW-0575">Peroxidase</keyword>
<name>A0A7H9HWW2_9SACH</name>
<dbReference type="GO" id="GO:0005739">
    <property type="term" value="C:mitochondrion"/>
    <property type="evidence" value="ECO:0007669"/>
    <property type="project" value="TreeGrafter"/>
</dbReference>
<keyword evidence="10" id="KW-1185">Reference proteome</keyword>
<dbReference type="SUPFAM" id="SSF52833">
    <property type="entry name" value="Thioredoxin-like"/>
    <property type="match status" value="1"/>
</dbReference>
<evidence type="ECO:0000313" key="9">
    <source>
        <dbReference type="EMBL" id="QLQ80872.1"/>
    </source>
</evidence>
<dbReference type="AlphaFoldDB" id="A0A7H9HWW2"/>
<dbReference type="Pfam" id="PF08534">
    <property type="entry name" value="Redoxin"/>
    <property type="match status" value="1"/>
</dbReference>
<evidence type="ECO:0000256" key="2">
    <source>
        <dbReference type="ARBA" id="ARBA00022559"/>
    </source>
</evidence>
<comment type="function">
    <text evidence="7">Thiol-specific peroxidase that catalyzes the reduction of hydrogen peroxide and organic hydroperoxides to water and alcohols, respectively. Plays a role in cell protection against oxidative stress by detoxifying peroxides.</text>
</comment>
<protein>
    <recommendedName>
        <fullName evidence="8">Thioredoxin domain-containing protein</fullName>
    </recommendedName>
</protein>
<evidence type="ECO:0000259" key="8">
    <source>
        <dbReference type="PROSITE" id="PS51352"/>
    </source>
</evidence>
<dbReference type="CDD" id="cd03013">
    <property type="entry name" value="PRX5_like"/>
    <property type="match status" value="1"/>
</dbReference>
<organism evidence="9 10">
    <name type="scientific">Torulaspora globosa</name>
    <dbReference type="NCBI Taxonomy" id="48254"/>
    <lineage>
        <taxon>Eukaryota</taxon>
        <taxon>Fungi</taxon>
        <taxon>Dikarya</taxon>
        <taxon>Ascomycota</taxon>
        <taxon>Saccharomycotina</taxon>
        <taxon>Saccharomycetes</taxon>
        <taxon>Saccharomycetales</taxon>
        <taxon>Saccharomycetaceae</taxon>
        <taxon>Torulaspora</taxon>
    </lineage>
</organism>
<gene>
    <name evidence="9" type="ORF">HG537_0E02270</name>
</gene>
<dbReference type="GO" id="GO:0034599">
    <property type="term" value="P:cellular response to oxidative stress"/>
    <property type="evidence" value="ECO:0007669"/>
    <property type="project" value="InterPro"/>
</dbReference>
<evidence type="ECO:0000256" key="1">
    <source>
        <dbReference type="ARBA" id="ARBA00010505"/>
    </source>
</evidence>
<dbReference type="Gene3D" id="3.40.30.10">
    <property type="entry name" value="Glutaredoxin"/>
    <property type="match status" value="1"/>
</dbReference>
<sequence>MLQLSRNAVSRITAARTFTISAPALFKTGDKIPTGLHGLKENSPGNPIDLGDEVASGKYLIVGLPAAFSPACSSSHVPGYIKHLPELKKKGIKQVFVTTVNDPFVTAAWGKSLGVPSDIRIIADTEGNLAKAGGHLFESKKVFGNDRSVRFVAVVQDGKVVTELVEPDKTGVNVSTAENVLQHL</sequence>